<protein>
    <recommendedName>
        <fullName evidence="4">signal peptidase I</fullName>
        <ecNumber evidence="4">3.4.21.89</ecNumber>
    </recommendedName>
</protein>
<dbReference type="EMBL" id="JACHBR010000001">
    <property type="protein sequence ID" value="MBB5629397.1"/>
    <property type="molecule type" value="Genomic_DNA"/>
</dbReference>
<dbReference type="PANTHER" id="PTHR43390">
    <property type="entry name" value="SIGNAL PEPTIDASE I"/>
    <property type="match status" value="1"/>
</dbReference>
<comment type="similarity">
    <text evidence="3">Belongs to the peptidase S26 family.</text>
</comment>
<comment type="subcellular location">
    <subcellularLocation>
        <location evidence="2">Cell membrane</location>
        <topology evidence="2">Single-pass type II membrane protein</topology>
    </subcellularLocation>
</comment>
<dbReference type="Pfam" id="PF10502">
    <property type="entry name" value="Peptidase_S26"/>
    <property type="match status" value="2"/>
</dbReference>
<dbReference type="InterPro" id="IPR036286">
    <property type="entry name" value="LexA/Signal_pep-like_sf"/>
</dbReference>
<dbReference type="PROSITE" id="PS00761">
    <property type="entry name" value="SPASE_I_3"/>
    <property type="match status" value="1"/>
</dbReference>
<evidence type="ECO:0000256" key="6">
    <source>
        <dbReference type="ARBA" id="ARBA00022801"/>
    </source>
</evidence>
<dbReference type="GO" id="GO:0005886">
    <property type="term" value="C:plasma membrane"/>
    <property type="evidence" value="ECO:0007669"/>
    <property type="project" value="UniProtKB-SubCell"/>
</dbReference>
<dbReference type="PRINTS" id="PR00727">
    <property type="entry name" value="LEADERPTASE"/>
</dbReference>
<keyword evidence="5" id="KW-0645">Protease</keyword>
<comment type="caution">
    <text evidence="9">The sequence shown here is derived from an EMBL/GenBank/DDBJ whole genome shotgun (WGS) entry which is preliminary data.</text>
</comment>
<keyword evidence="6" id="KW-0378">Hydrolase</keyword>
<evidence type="ECO:0000256" key="4">
    <source>
        <dbReference type="ARBA" id="ARBA00013208"/>
    </source>
</evidence>
<evidence type="ECO:0000256" key="3">
    <source>
        <dbReference type="ARBA" id="ARBA00009370"/>
    </source>
</evidence>
<evidence type="ECO:0000256" key="7">
    <source>
        <dbReference type="PIRSR" id="PIRSR600223-1"/>
    </source>
</evidence>
<feature type="active site" evidence="7">
    <location>
        <position position="91"/>
    </location>
</feature>
<feature type="domain" description="Peptidase S26" evidence="8">
    <location>
        <begin position="11"/>
        <end position="100"/>
    </location>
</feature>
<reference evidence="9 10" key="1">
    <citation type="submission" date="2020-08" db="EMBL/GenBank/DDBJ databases">
        <title>Sequencing the genomes of 1000 actinobacteria strains.</title>
        <authorList>
            <person name="Klenk H.-P."/>
        </authorList>
    </citation>
    <scope>NUCLEOTIDE SEQUENCE [LARGE SCALE GENOMIC DNA]</scope>
    <source>
        <strain evidence="9 10">DSM 45790</strain>
    </source>
</reference>
<dbReference type="EC" id="3.4.21.89" evidence="4"/>
<keyword evidence="10" id="KW-1185">Reference proteome</keyword>
<organism evidence="9 10">
    <name type="scientific">Sphaerisporangium krabiense</name>
    <dbReference type="NCBI Taxonomy" id="763782"/>
    <lineage>
        <taxon>Bacteria</taxon>
        <taxon>Bacillati</taxon>
        <taxon>Actinomycetota</taxon>
        <taxon>Actinomycetes</taxon>
        <taxon>Streptosporangiales</taxon>
        <taxon>Streptosporangiaceae</taxon>
        <taxon>Sphaerisporangium</taxon>
    </lineage>
</organism>
<dbReference type="CDD" id="cd06530">
    <property type="entry name" value="S26_SPase_I"/>
    <property type="match status" value="1"/>
</dbReference>
<dbReference type="PANTHER" id="PTHR43390:SF1">
    <property type="entry name" value="CHLOROPLAST PROCESSING PEPTIDASE"/>
    <property type="match status" value="1"/>
</dbReference>
<dbReference type="GO" id="GO:0004252">
    <property type="term" value="F:serine-type endopeptidase activity"/>
    <property type="evidence" value="ECO:0007669"/>
    <property type="project" value="InterPro"/>
</dbReference>
<feature type="active site" evidence="7">
    <location>
        <position position="36"/>
    </location>
</feature>
<evidence type="ECO:0000313" key="10">
    <source>
        <dbReference type="Proteomes" id="UP000588112"/>
    </source>
</evidence>
<evidence type="ECO:0000256" key="1">
    <source>
        <dbReference type="ARBA" id="ARBA00000677"/>
    </source>
</evidence>
<dbReference type="AlphaFoldDB" id="A0A7W8Z8F6"/>
<accession>A0A7W8Z8F6</accession>
<dbReference type="InterPro" id="IPR019756">
    <property type="entry name" value="Pept_S26A_signal_pept_1_Ser-AS"/>
</dbReference>
<dbReference type="SUPFAM" id="SSF51306">
    <property type="entry name" value="LexA/Signal peptidase"/>
    <property type="match status" value="1"/>
</dbReference>
<dbReference type="GO" id="GO:0006465">
    <property type="term" value="P:signal peptide processing"/>
    <property type="evidence" value="ECO:0007669"/>
    <property type="project" value="InterPro"/>
</dbReference>
<dbReference type="GO" id="GO:0009003">
    <property type="term" value="F:signal peptidase activity"/>
    <property type="evidence" value="ECO:0007669"/>
    <property type="project" value="UniProtKB-EC"/>
</dbReference>
<feature type="domain" description="Peptidase S26" evidence="8">
    <location>
        <begin position="107"/>
        <end position="151"/>
    </location>
</feature>
<dbReference type="InterPro" id="IPR019758">
    <property type="entry name" value="Pept_S26A_signal_pept_1_CS"/>
</dbReference>
<dbReference type="InterPro" id="IPR019533">
    <property type="entry name" value="Peptidase_S26"/>
</dbReference>
<dbReference type="PROSITE" id="PS00501">
    <property type="entry name" value="SPASE_I_1"/>
    <property type="match status" value="1"/>
</dbReference>
<dbReference type="InterPro" id="IPR000223">
    <property type="entry name" value="Pept_S26A_signal_pept_1"/>
</dbReference>
<proteinExistence type="inferred from homology"/>
<dbReference type="Gene3D" id="2.10.109.10">
    <property type="entry name" value="Umud Fragment, subunit A"/>
    <property type="match status" value="1"/>
</dbReference>
<dbReference type="RefSeq" id="WP_184614455.1">
    <property type="nucleotide sequence ID" value="NZ_BOOS01000058.1"/>
</dbReference>
<dbReference type="Proteomes" id="UP000588112">
    <property type="component" value="Unassembled WGS sequence"/>
</dbReference>
<name>A0A7W8Z8F6_9ACTN</name>
<evidence type="ECO:0000313" key="9">
    <source>
        <dbReference type="EMBL" id="MBB5629397.1"/>
    </source>
</evidence>
<evidence type="ECO:0000259" key="8">
    <source>
        <dbReference type="Pfam" id="PF10502"/>
    </source>
</evidence>
<gene>
    <name evidence="9" type="ORF">BJ981_005096</name>
</gene>
<evidence type="ECO:0000256" key="2">
    <source>
        <dbReference type="ARBA" id="ARBA00004401"/>
    </source>
</evidence>
<comment type="catalytic activity">
    <reaction evidence="1">
        <text>Cleavage of hydrophobic, N-terminal signal or leader sequences from secreted and periplasmic proteins.</text>
        <dbReference type="EC" id="3.4.21.89"/>
    </reaction>
</comment>
<sequence>MNILPMVAAALAIVALLLCAGLLRRNLEVVTVLGNSMEPALLDGDRVLVRRCTVSRARRGDIVLLHLDRPLGWPAGRPVLLGNGGHIPMLKRLVGLPGEALPAELRDLGNVFHETVVPADGIVVLGDNGASSKDSRQHGYLPSRWVAGKVIRRMTR</sequence>
<evidence type="ECO:0000256" key="5">
    <source>
        <dbReference type="ARBA" id="ARBA00022670"/>
    </source>
</evidence>